<organism evidence="11 12">
    <name type="scientific">Multifurca ochricompacta</name>
    <dbReference type="NCBI Taxonomy" id="376703"/>
    <lineage>
        <taxon>Eukaryota</taxon>
        <taxon>Fungi</taxon>
        <taxon>Dikarya</taxon>
        <taxon>Basidiomycota</taxon>
        <taxon>Agaricomycotina</taxon>
        <taxon>Agaricomycetes</taxon>
        <taxon>Russulales</taxon>
        <taxon>Russulaceae</taxon>
        <taxon>Multifurca</taxon>
    </lineage>
</organism>
<name>A0AAD4M970_9AGAM</name>
<dbReference type="InterPro" id="IPR001330">
    <property type="entry name" value="Prenyltrans"/>
</dbReference>
<dbReference type="EMBL" id="WTXG01000004">
    <property type="protein sequence ID" value="KAI0306126.1"/>
    <property type="molecule type" value="Genomic_DNA"/>
</dbReference>
<dbReference type="InterPro" id="IPR008930">
    <property type="entry name" value="Terpenoid_cyclase/PrenylTrfase"/>
</dbReference>
<keyword evidence="5 9" id="KW-0808">Transferase</keyword>
<dbReference type="GO" id="GO:0005965">
    <property type="term" value="C:protein farnesyltransferase complex"/>
    <property type="evidence" value="ECO:0007669"/>
    <property type="project" value="UniProtKB-UniRule"/>
</dbReference>
<evidence type="ECO:0000313" key="12">
    <source>
        <dbReference type="Proteomes" id="UP001203297"/>
    </source>
</evidence>
<evidence type="ECO:0000256" key="6">
    <source>
        <dbReference type="ARBA" id="ARBA00022723"/>
    </source>
</evidence>
<feature type="domain" description="Prenyltransferase alpha-alpha toroid" evidence="10">
    <location>
        <begin position="40"/>
        <end position="451"/>
    </location>
</feature>
<dbReference type="GO" id="GO:0008270">
    <property type="term" value="F:zinc ion binding"/>
    <property type="evidence" value="ECO:0007669"/>
    <property type="project" value="UniProtKB-UniRule"/>
</dbReference>
<dbReference type="CDD" id="cd02893">
    <property type="entry name" value="FTase"/>
    <property type="match status" value="1"/>
</dbReference>
<keyword evidence="7" id="KW-0677">Repeat</keyword>
<protein>
    <recommendedName>
        <fullName evidence="3 9">Protein farnesyltransferase subunit beta</fullName>
        <shortName evidence="9">FTase-beta</shortName>
        <ecNumber evidence="2 9">2.5.1.58</ecNumber>
    </recommendedName>
</protein>
<evidence type="ECO:0000256" key="7">
    <source>
        <dbReference type="ARBA" id="ARBA00022737"/>
    </source>
</evidence>
<dbReference type="AlphaFoldDB" id="A0AAD4M970"/>
<keyword evidence="6 9" id="KW-0479">Metal-binding</keyword>
<comment type="cofactor">
    <cofactor evidence="9">
        <name>Zn(2+)</name>
        <dbReference type="ChEBI" id="CHEBI:29105"/>
    </cofactor>
    <text evidence="9">Binds 1 zinc ion per subunit.</text>
</comment>
<keyword evidence="12" id="KW-1185">Reference proteome</keyword>
<evidence type="ECO:0000256" key="5">
    <source>
        <dbReference type="ARBA" id="ARBA00022679"/>
    </source>
</evidence>
<evidence type="ECO:0000256" key="3">
    <source>
        <dbReference type="ARBA" id="ARBA00015798"/>
    </source>
</evidence>
<dbReference type="InterPro" id="IPR045089">
    <property type="entry name" value="PGGT1B-like"/>
</dbReference>
<dbReference type="PANTHER" id="PTHR11774:SF6">
    <property type="entry name" value="PROTEIN FARNESYLTRANSFERASE SUBUNIT BETA"/>
    <property type="match status" value="1"/>
</dbReference>
<evidence type="ECO:0000256" key="8">
    <source>
        <dbReference type="ARBA" id="ARBA00022833"/>
    </source>
</evidence>
<accession>A0AAD4M970</accession>
<evidence type="ECO:0000259" key="10">
    <source>
        <dbReference type="Pfam" id="PF00432"/>
    </source>
</evidence>
<evidence type="ECO:0000256" key="2">
    <source>
        <dbReference type="ARBA" id="ARBA00012702"/>
    </source>
</evidence>
<evidence type="ECO:0000256" key="9">
    <source>
        <dbReference type="RuleBase" id="RU365056"/>
    </source>
</evidence>
<comment type="catalytic activity">
    <reaction evidence="9">
        <text>L-cysteinyl-[protein] + (2E,6E)-farnesyl diphosphate = S-(2E,6E)-farnesyl-L-cysteinyl-[protein] + diphosphate</text>
        <dbReference type="Rhea" id="RHEA:13345"/>
        <dbReference type="Rhea" id="RHEA-COMP:10131"/>
        <dbReference type="Rhea" id="RHEA-COMP:11535"/>
        <dbReference type="ChEBI" id="CHEBI:29950"/>
        <dbReference type="ChEBI" id="CHEBI:33019"/>
        <dbReference type="ChEBI" id="CHEBI:86019"/>
        <dbReference type="ChEBI" id="CHEBI:175763"/>
    </reaction>
</comment>
<sequence>MPRPTPIDAYPTKTSDYQADTEDILQEQILLDRDGSKRVLHKNMHLQFLVRNLVQGFPARYVSQDASQPWLMFWTLQSFSTLQIAIDPDNKQRAIDTIMQWHHPDGGFGGGTGQAAHLLATYASVCSLAIVGRPGPGGGWDQIDRDKLYKWYMSLKQQDGSFIVSNHGEVDVRGIYCLLVVAHLLDIVTPELVDGTAAFIASCQTYEGGFSSASHPYYLDDGVLAAQRPSLGEAHGGYTFCALASWVLLQPYIPANGDAPRVDARRLLRWLVHMQGLEVELGGFKGRTNKLVDGCYSWWVGGAFALLEALGVSSNIPTSSSARTGEMTDHAGAQTEDGWDDADDWLFNRHALQEYILLAGQHPAGGLRDKPPKNPDAYHTSYCISGLSAAQHHVYPSPTRRAEVLAAWKGEHGLRAAAFAEALCWTEENGGSHIVGLAANRVNATHPLFNLTITHTEGIMAHFYKQSVPKRMLRSSH</sequence>
<dbReference type="InterPro" id="IPR026872">
    <property type="entry name" value="FTB"/>
</dbReference>
<evidence type="ECO:0000256" key="1">
    <source>
        <dbReference type="ARBA" id="ARBA00010497"/>
    </source>
</evidence>
<evidence type="ECO:0000256" key="4">
    <source>
        <dbReference type="ARBA" id="ARBA00022602"/>
    </source>
</evidence>
<keyword evidence="4 9" id="KW-0637">Prenyltransferase</keyword>
<reference evidence="11" key="1">
    <citation type="journal article" date="2022" name="New Phytol.">
        <title>Evolutionary transition to the ectomycorrhizal habit in the genomes of a hyperdiverse lineage of mushroom-forming fungi.</title>
        <authorList>
            <person name="Looney B."/>
            <person name="Miyauchi S."/>
            <person name="Morin E."/>
            <person name="Drula E."/>
            <person name="Courty P.E."/>
            <person name="Kohler A."/>
            <person name="Kuo A."/>
            <person name="LaButti K."/>
            <person name="Pangilinan J."/>
            <person name="Lipzen A."/>
            <person name="Riley R."/>
            <person name="Andreopoulos W."/>
            <person name="He G."/>
            <person name="Johnson J."/>
            <person name="Nolan M."/>
            <person name="Tritt A."/>
            <person name="Barry K.W."/>
            <person name="Grigoriev I.V."/>
            <person name="Nagy L.G."/>
            <person name="Hibbett D."/>
            <person name="Henrissat B."/>
            <person name="Matheny P.B."/>
            <person name="Labbe J."/>
            <person name="Martin F.M."/>
        </authorList>
    </citation>
    <scope>NUCLEOTIDE SEQUENCE</scope>
    <source>
        <strain evidence="11">BPL690</strain>
    </source>
</reference>
<dbReference type="GO" id="GO:0004660">
    <property type="term" value="F:protein farnesyltransferase activity"/>
    <property type="evidence" value="ECO:0007669"/>
    <property type="project" value="UniProtKB-UniRule"/>
</dbReference>
<comment type="similarity">
    <text evidence="1 9">Belongs to the protein prenyltransferase subunit beta family.</text>
</comment>
<dbReference type="GO" id="GO:0097354">
    <property type="term" value="P:prenylation"/>
    <property type="evidence" value="ECO:0007669"/>
    <property type="project" value="UniProtKB-UniRule"/>
</dbReference>
<dbReference type="Proteomes" id="UP001203297">
    <property type="component" value="Unassembled WGS sequence"/>
</dbReference>
<comment type="subunit">
    <text evidence="9">Heterodimer of an alpha and a beta subunit.</text>
</comment>
<proteinExistence type="inferred from homology"/>
<comment type="caution">
    <text evidence="11">The sequence shown here is derived from an EMBL/GenBank/DDBJ whole genome shotgun (WGS) entry which is preliminary data.</text>
</comment>
<dbReference type="Gene3D" id="1.50.10.20">
    <property type="match status" value="1"/>
</dbReference>
<dbReference type="EC" id="2.5.1.58" evidence="2 9"/>
<dbReference type="Pfam" id="PF00432">
    <property type="entry name" value="Prenyltrans"/>
    <property type="match status" value="1"/>
</dbReference>
<dbReference type="SUPFAM" id="SSF48239">
    <property type="entry name" value="Terpenoid cyclases/Protein prenyltransferases"/>
    <property type="match status" value="1"/>
</dbReference>
<comment type="function">
    <text evidence="9">Catalyzes the transfer of a farnesyl moiety from farnesyl diphosphate to a cysteine at the fourth position from the C-terminus of several proteins. The beta subunit is responsible for peptide-binding.</text>
</comment>
<evidence type="ECO:0000313" key="11">
    <source>
        <dbReference type="EMBL" id="KAI0306126.1"/>
    </source>
</evidence>
<dbReference type="PANTHER" id="PTHR11774">
    <property type="entry name" value="GERANYLGERANYL TRANSFERASE TYPE BETA SUBUNIT"/>
    <property type="match status" value="1"/>
</dbReference>
<gene>
    <name evidence="11" type="ORF">B0F90DRAFT_1696235</name>
</gene>
<keyword evidence="8 9" id="KW-0862">Zinc</keyword>